<dbReference type="Gene3D" id="3.90.780.10">
    <property type="entry name" value="5'-Nucleotidase, C-terminal domain"/>
    <property type="match status" value="1"/>
</dbReference>
<reference evidence="2 3" key="1">
    <citation type="submission" date="2022-06" db="EMBL/GenBank/DDBJ databases">
        <authorList>
            <person name="Xuan X."/>
        </authorList>
    </citation>
    <scope>NUCLEOTIDE SEQUENCE [LARGE SCALE GENOMIC DNA]</scope>
    <source>
        <strain evidence="2 3">2V75</strain>
    </source>
</reference>
<dbReference type="Proteomes" id="UP001206312">
    <property type="component" value="Unassembled WGS sequence"/>
</dbReference>
<dbReference type="InterPro" id="IPR008334">
    <property type="entry name" value="5'-Nucleotdase_C"/>
</dbReference>
<dbReference type="EMBL" id="JAMXIB010000001">
    <property type="protein sequence ID" value="MCO5723739.1"/>
    <property type="molecule type" value="Genomic_DNA"/>
</dbReference>
<comment type="caution">
    <text evidence="2">The sequence shown here is derived from an EMBL/GenBank/DDBJ whole genome shotgun (WGS) entry which is preliminary data.</text>
</comment>
<dbReference type="InterPro" id="IPR036907">
    <property type="entry name" value="5'-Nucleotdase_C_sf"/>
</dbReference>
<name>A0ABT1AUM0_9FLAO</name>
<dbReference type="RefSeq" id="WP_252740106.1">
    <property type="nucleotide sequence ID" value="NZ_JAMXIB010000001.1"/>
</dbReference>
<dbReference type="PANTHER" id="PTHR11575">
    <property type="entry name" value="5'-NUCLEOTIDASE-RELATED"/>
    <property type="match status" value="1"/>
</dbReference>
<evidence type="ECO:0000313" key="2">
    <source>
        <dbReference type="EMBL" id="MCO5723739.1"/>
    </source>
</evidence>
<dbReference type="PRINTS" id="PR01607">
    <property type="entry name" value="APYRASEFAMLY"/>
</dbReference>
<dbReference type="InterPro" id="IPR006179">
    <property type="entry name" value="5_nucleotidase/apyrase"/>
</dbReference>
<feature type="domain" description="5'-Nucleotidase C-terminal" evidence="1">
    <location>
        <begin position="55"/>
        <end position="189"/>
    </location>
</feature>
<sequence length="230" mass="25210">MQGIAVSQVRIDSTLAEDDSLRAFIAPYREHLNAVLDSQLCYAPKPLTKEDGHLNTSLGNLMADILLERASVVLGRREGLPVDMALMNHGGIRSTISGGPVTERTAYQVMPFENQLVVVALKGSVIREMVEFLRQAGEPHPVAGLRIALDSEGNLDTLLVQGKPLEASRTYYVATSDYLLGGGDHMDFLGKNEAVFATGYTIRNAMVDYFKETDTLRATVDQRFVQALQP</sequence>
<keyword evidence="3" id="KW-1185">Reference proteome</keyword>
<dbReference type="PANTHER" id="PTHR11575:SF24">
    <property type="entry name" value="5'-NUCLEOTIDASE"/>
    <property type="match status" value="1"/>
</dbReference>
<evidence type="ECO:0000259" key="1">
    <source>
        <dbReference type="Pfam" id="PF02872"/>
    </source>
</evidence>
<dbReference type="Pfam" id="PF02872">
    <property type="entry name" value="5_nucleotid_C"/>
    <property type="match status" value="1"/>
</dbReference>
<evidence type="ECO:0000313" key="3">
    <source>
        <dbReference type="Proteomes" id="UP001206312"/>
    </source>
</evidence>
<organism evidence="2 3">
    <name type="scientific">Robiginitalea marina</name>
    <dbReference type="NCBI Taxonomy" id="2954105"/>
    <lineage>
        <taxon>Bacteria</taxon>
        <taxon>Pseudomonadati</taxon>
        <taxon>Bacteroidota</taxon>
        <taxon>Flavobacteriia</taxon>
        <taxon>Flavobacteriales</taxon>
        <taxon>Flavobacteriaceae</taxon>
        <taxon>Robiginitalea</taxon>
    </lineage>
</organism>
<gene>
    <name evidence="2" type="ORF">NG653_02645</name>
</gene>
<accession>A0ABT1AUM0</accession>
<proteinExistence type="predicted"/>
<protein>
    <submittedName>
        <fullName evidence="2">5'-nucleotidase C-terminal domain-containing protein</fullName>
    </submittedName>
</protein>
<dbReference type="SUPFAM" id="SSF55816">
    <property type="entry name" value="5'-nucleotidase (syn. UDP-sugar hydrolase), C-terminal domain"/>
    <property type="match status" value="1"/>
</dbReference>